<dbReference type="RefSeq" id="WP_282905973.1">
    <property type="nucleotide sequence ID" value="NZ_CP124855.1"/>
</dbReference>
<accession>A0ABY8RHU0</accession>
<evidence type="ECO:0000313" key="2">
    <source>
        <dbReference type="Proteomes" id="UP001241656"/>
    </source>
</evidence>
<proteinExistence type="predicted"/>
<gene>
    <name evidence="1" type="ORF">QGN23_05355</name>
</gene>
<evidence type="ECO:0000313" key="1">
    <source>
        <dbReference type="EMBL" id="WHF52704.1"/>
    </source>
</evidence>
<dbReference type="EMBL" id="CP124855">
    <property type="protein sequence ID" value="WHF52704.1"/>
    <property type="molecule type" value="Genomic_DNA"/>
</dbReference>
<protein>
    <submittedName>
        <fullName evidence="1">Uncharacterized protein</fullName>
    </submittedName>
</protein>
<reference evidence="1 2" key="1">
    <citation type="submission" date="2023-05" db="EMBL/GenBank/DDBJ databases">
        <title>Genomic insight into Chryseobacterium sp. wdc7 isolated forest soil (Gotjawal).</title>
        <authorList>
            <person name="Park S.-J."/>
        </authorList>
    </citation>
    <scope>NUCLEOTIDE SEQUENCE [LARGE SCALE GENOMIC DNA]</scope>
    <source>
        <strain evidence="2">wdc7</strain>
    </source>
</reference>
<organism evidence="1 2">
    <name type="scientific">Chryseobacterium gotjawalense</name>
    <dbReference type="NCBI Taxonomy" id="3042315"/>
    <lineage>
        <taxon>Bacteria</taxon>
        <taxon>Pseudomonadati</taxon>
        <taxon>Bacteroidota</taxon>
        <taxon>Flavobacteriia</taxon>
        <taxon>Flavobacteriales</taxon>
        <taxon>Weeksellaceae</taxon>
        <taxon>Chryseobacterium group</taxon>
        <taxon>Chryseobacterium</taxon>
    </lineage>
</organism>
<name>A0ABY8RHU0_9FLAO</name>
<sequence>MIANHLQIDYSDDEIGLGKTIQKKNDLQNVETRIFSQKGNLIFDEIIENGTQKTISFPLKNG</sequence>
<keyword evidence="2" id="KW-1185">Reference proteome</keyword>
<dbReference type="Proteomes" id="UP001241656">
    <property type="component" value="Chromosome"/>
</dbReference>